<dbReference type="CDD" id="cd23945">
    <property type="entry name" value="PAPS_reductase"/>
    <property type="match status" value="1"/>
</dbReference>
<evidence type="ECO:0000313" key="5">
    <source>
        <dbReference type="EMBL" id="RDS80140.1"/>
    </source>
</evidence>
<feature type="active site" description="Nucleophile; cysteine thiosulfonate intermediate" evidence="3">
    <location>
        <position position="234"/>
    </location>
</feature>
<dbReference type="SUPFAM" id="SSF52402">
    <property type="entry name" value="Adenine nucleotide alpha hydrolases-like"/>
    <property type="match status" value="1"/>
</dbReference>
<dbReference type="Pfam" id="PF01507">
    <property type="entry name" value="PAPS_reduct"/>
    <property type="match status" value="1"/>
</dbReference>
<evidence type="ECO:0000259" key="4">
    <source>
        <dbReference type="Pfam" id="PF01507"/>
    </source>
</evidence>
<sequence length="240" mass="27431">MSLPTPEQAANDARARVTLDARLLALSAQERIDWALQNLPGVHVLSSSFGAQSAVSLHLLTQRVPGIPVIVIDTGYLFPETYRFIDALTERLSLNLHVIRPNLSPAWLQARFGELWNQGREGLDHYNRLAKVEPMQRALSELGAGTWFAGLRRQQSLSRAASPVLDYRQGRWKVHPIVDWTDRDVGLYLRRFDLPYHPLWDKGYVSIGDVHTTRRWEPGMRDEDTRFFGIKRECGLHLDV</sequence>
<accession>A0A370WVM6</accession>
<dbReference type="OrthoDB" id="9794018at2"/>
<comment type="caution">
    <text evidence="5">The sequence shown here is derived from an EMBL/GenBank/DDBJ whole genome shotgun (WGS) entry which is preliminary data.</text>
</comment>
<comment type="similarity">
    <text evidence="1 3">Belongs to the PAPS reductase family. CysH subfamily.</text>
</comment>
<keyword evidence="6" id="KW-1185">Reference proteome</keyword>
<dbReference type="Proteomes" id="UP000254258">
    <property type="component" value="Unassembled WGS sequence"/>
</dbReference>
<dbReference type="InterPro" id="IPR011800">
    <property type="entry name" value="PAPS_reductase_CysH"/>
</dbReference>
<keyword evidence="3" id="KW-0963">Cytoplasm</keyword>
<dbReference type="Gene3D" id="3.40.50.620">
    <property type="entry name" value="HUPs"/>
    <property type="match status" value="1"/>
</dbReference>
<comment type="function">
    <text evidence="3">Catalyzes the formation of sulfite from phosphoadenosine 5'-phosphosulfate (PAPS) using thioredoxin as an electron donor.</text>
</comment>
<protein>
    <recommendedName>
        <fullName evidence="3">Phosphoadenosine 5'-phosphosulfate reductase</fullName>
        <shortName evidence="3">PAPS reductase</shortName>
        <ecNumber evidence="3">1.8.4.8</ecNumber>
    </recommendedName>
    <alternativeName>
        <fullName evidence="3">3'-phosphoadenylylsulfate reductase</fullName>
    </alternativeName>
    <alternativeName>
        <fullName evidence="3">PAPS reductase, thioredoxin dependent</fullName>
    </alternativeName>
    <alternativeName>
        <fullName evidence="3">PAPS sulfotransferase</fullName>
    </alternativeName>
    <alternativeName>
        <fullName evidence="3">PAdoPS reductase</fullName>
    </alternativeName>
</protein>
<organism evidence="5 6">
    <name type="scientific">Dyella monticola</name>
    <dbReference type="NCBI Taxonomy" id="1927958"/>
    <lineage>
        <taxon>Bacteria</taxon>
        <taxon>Pseudomonadati</taxon>
        <taxon>Pseudomonadota</taxon>
        <taxon>Gammaproteobacteria</taxon>
        <taxon>Lysobacterales</taxon>
        <taxon>Rhodanobacteraceae</taxon>
        <taxon>Dyella</taxon>
    </lineage>
</organism>
<name>A0A370WVM6_9GAMM</name>
<feature type="domain" description="Phosphoadenosine phosphosulphate reductase" evidence="4">
    <location>
        <begin position="43"/>
        <end position="214"/>
    </location>
</feature>
<evidence type="ECO:0000256" key="3">
    <source>
        <dbReference type="HAMAP-Rule" id="MF_00063"/>
    </source>
</evidence>
<evidence type="ECO:0000256" key="2">
    <source>
        <dbReference type="ARBA" id="ARBA00023002"/>
    </source>
</evidence>
<dbReference type="NCBIfam" id="NF002537">
    <property type="entry name" value="PRK02090.1"/>
    <property type="match status" value="1"/>
</dbReference>
<gene>
    <name evidence="3" type="primary">cysH</name>
    <name evidence="5" type="ORF">DWU98_14600</name>
</gene>
<dbReference type="HAMAP" id="MF_00063">
    <property type="entry name" value="CysH"/>
    <property type="match status" value="1"/>
</dbReference>
<dbReference type="UniPathway" id="UPA00140">
    <property type="reaction ID" value="UER00206"/>
</dbReference>
<dbReference type="NCBIfam" id="TIGR02057">
    <property type="entry name" value="PAPS_reductase"/>
    <property type="match status" value="1"/>
</dbReference>
<dbReference type="AlphaFoldDB" id="A0A370WVM6"/>
<dbReference type="InterPro" id="IPR004511">
    <property type="entry name" value="PAPS/APS_Rdtase"/>
</dbReference>
<dbReference type="EMBL" id="QRBE01000009">
    <property type="protein sequence ID" value="RDS80140.1"/>
    <property type="molecule type" value="Genomic_DNA"/>
</dbReference>
<proteinExistence type="inferred from homology"/>
<dbReference type="GO" id="GO:0004604">
    <property type="term" value="F:phosphoadenylyl-sulfate reductase (thioredoxin) activity"/>
    <property type="evidence" value="ECO:0007669"/>
    <property type="project" value="UniProtKB-UniRule"/>
</dbReference>
<dbReference type="GO" id="GO:0005737">
    <property type="term" value="C:cytoplasm"/>
    <property type="evidence" value="ECO:0007669"/>
    <property type="project" value="UniProtKB-SubCell"/>
</dbReference>
<dbReference type="NCBIfam" id="TIGR00434">
    <property type="entry name" value="cysH"/>
    <property type="match status" value="1"/>
</dbReference>
<dbReference type="RefSeq" id="WP_115496307.1">
    <property type="nucleotide sequence ID" value="NZ_QRBE01000009.1"/>
</dbReference>
<comment type="caution">
    <text evidence="3">Lacks conserved residue(s) required for the propagation of feature annotation.</text>
</comment>
<dbReference type="GO" id="GO:0070814">
    <property type="term" value="P:hydrogen sulfide biosynthetic process"/>
    <property type="evidence" value="ECO:0007669"/>
    <property type="project" value="UniProtKB-UniRule"/>
</dbReference>
<comment type="catalytic activity">
    <reaction evidence="3">
        <text>[thioredoxin]-disulfide + sulfite + adenosine 3',5'-bisphosphate + 2 H(+) = [thioredoxin]-dithiol + 3'-phosphoadenylyl sulfate</text>
        <dbReference type="Rhea" id="RHEA:11724"/>
        <dbReference type="Rhea" id="RHEA-COMP:10698"/>
        <dbReference type="Rhea" id="RHEA-COMP:10700"/>
        <dbReference type="ChEBI" id="CHEBI:15378"/>
        <dbReference type="ChEBI" id="CHEBI:17359"/>
        <dbReference type="ChEBI" id="CHEBI:29950"/>
        <dbReference type="ChEBI" id="CHEBI:50058"/>
        <dbReference type="ChEBI" id="CHEBI:58339"/>
        <dbReference type="ChEBI" id="CHEBI:58343"/>
        <dbReference type="EC" id="1.8.4.8"/>
    </reaction>
</comment>
<reference evidence="5 6" key="1">
    <citation type="submission" date="2018-07" db="EMBL/GenBank/DDBJ databases">
        <title>Dyella monticola sp. nov. and Dyella psychrodurans sp. nov. isolated from monsoon evergreen broad-leaved forest soil of Dinghu Mountain, China.</title>
        <authorList>
            <person name="Gao Z."/>
            <person name="Qiu L."/>
        </authorList>
    </citation>
    <scope>NUCLEOTIDE SEQUENCE [LARGE SCALE GENOMIC DNA]</scope>
    <source>
        <strain evidence="5 6">4G-K06</strain>
    </source>
</reference>
<comment type="pathway">
    <text evidence="3">Sulfur metabolism; hydrogen sulfide biosynthesis; sulfite from sulfate: step 3/3.</text>
</comment>
<evidence type="ECO:0000313" key="6">
    <source>
        <dbReference type="Proteomes" id="UP000254258"/>
    </source>
</evidence>
<dbReference type="PANTHER" id="PTHR46509">
    <property type="entry name" value="PHOSPHOADENOSINE PHOSPHOSULFATE REDUCTASE"/>
    <property type="match status" value="1"/>
</dbReference>
<dbReference type="EC" id="1.8.4.8" evidence="3"/>
<dbReference type="GO" id="GO:0019379">
    <property type="term" value="P:sulfate assimilation, phosphoadenylyl sulfate reduction by phosphoadenylyl-sulfate reductase (thioredoxin)"/>
    <property type="evidence" value="ECO:0007669"/>
    <property type="project" value="UniProtKB-UniRule"/>
</dbReference>
<comment type="subcellular location">
    <subcellularLocation>
        <location evidence="3">Cytoplasm</location>
    </subcellularLocation>
</comment>
<evidence type="ECO:0000256" key="1">
    <source>
        <dbReference type="ARBA" id="ARBA00009732"/>
    </source>
</evidence>
<keyword evidence="2 3" id="KW-0560">Oxidoreductase</keyword>
<dbReference type="PANTHER" id="PTHR46509:SF1">
    <property type="entry name" value="PHOSPHOADENOSINE PHOSPHOSULFATE REDUCTASE"/>
    <property type="match status" value="1"/>
</dbReference>
<dbReference type="InterPro" id="IPR002500">
    <property type="entry name" value="PAPS_reduct_dom"/>
</dbReference>
<dbReference type="PIRSF" id="PIRSF000857">
    <property type="entry name" value="PAPS_reductase"/>
    <property type="match status" value="1"/>
</dbReference>
<dbReference type="InterPro" id="IPR014729">
    <property type="entry name" value="Rossmann-like_a/b/a_fold"/>
</dbReference>